<protein>
    <submittedName>
        <fullName evidence="1">Uncharacterized protein</fullName>
    </submittedName>
</protein>
<comment type="caution">
    <text evidence="1">The sequence shown here is derived from an EMBL/GenBank/DDBJ whole genome shotgun (WGS) entry which is preliminary data.</text>
</comment>
<organism evidence="1 2">
    <name type="scientific">Persea americana</name>
    <name type="common">Avocado</name>
    <dbReference type="NCBI Taxonomy" id="3435"/>
    <lineage>
        <taxon>Eukaryota</taxon>
        <taxon>Viridiplantae</taxon>
        <taxon>Streptophyta</taxon>
        <taxon>Embryophyta</taxon>
        <taxon>Tracheophyta</taxon>
        <taxon>Spermatophyta</taxon>
        <taxon>Magnoliopsida</taxon>
        <taxon>Magnoliidae</taxon>
        <taxon>Laurales</taxon>
        <taxon>Lauraceae</taxon>
        <taxon>Persea</taxon>
    </lineage>
</organism>
<keyword evidence="2" id="KW-1185">Reference proteome</keyword>
<dbReference type="Proteomes" id="UP001234297">
    <property type="component" value="Chromosome 5"/>
</dbReference>
<proteinExistence type="predicted"/>
<name>A0ACC2M4I1_PERAE</name>
<evidence type="ECO:0000313" key="2">
    <source>
        <dbReference type="Proteomes" id="UP001234297"/>
    </source>
</evidence>
<dbReference type="EMBL" id="CM056813">
    <property type="protein sequence ID" value="KAJ8640082.1"/>
    <property type="molecule type" value="Genomic_DNA"/>
</dbReference>
<reference evidence="1 2" key="1">
    <citation type="journal article" date="2022" name="Hortic Res">
        <title>A haplotype resolved chromosomal level avocado genome allows analysis of novel avocado genes.</title>
        <authorList>
            <person name="Nath O."/>
            <person name="Fletcher S.J."/>
            <person name="Hayward A."/>
            <person name="Shaw L.M."/>
            <person name="Masouleh A.K."/>
            <person name="Furtado A."/>
            <person name="Henry R.J."/>
            <person name="Mitter N."/>
        </authorList>
    </citation>
    <scope>NUCLEOTIDE SEQUENCE [LARGE SCALE GENOMIC DNA]</scope>
    <source>
        <strain evidence="2">cv. Hass</strain>
    </source>
</reference>
<gene>
    <name evidence="1" type="ORF">MRB53_016776</name>
</gene>
<sequence length="104" mass="12189">MAKEQLTTEDEAGKQGPTSVTLPVSRQDYPSLKLKVEESDEDMNPRNMWQVYALGGFLVLRWIWARWRERKSRGNYYYLWKRGILRVTLRARGAGKILSRFGPI</sequence>
<evidence type="ECO:0000313" key="1">
    <source>
        <dbReference type="EMBL" id="KAJ8640082.1"/>
    </source>
</evidence>
<accession>A0ACC2M4I1</accession>